<comment type="caution">
    <text evidence="2">The sequence shown here is derived from an EMBL/GenBank/DDBJ whole genome shotgun (WGS) entry which is preliminary data.</text>
</comment>
<accession>A0ABR6THT0</accession>
<dbReference type="InterPro" id="IPR035225">
    <property type="entry name" value="DUF5338"/>
</dbReference>
<proteinExistence type="predicted"/>
<evidence type="ECO:0000256" key="1">
    <source>
        <dbReference type="SAM" id="MobiDB-lite"/>
    </source>
</evidence>
<name>A0ABR6THT0_9PSED</name>
<evidence type="ECO:0000313" key="2">
    <source>
        <dbReference type="EMBL" id="MBC2385330.1"/>
    </source>
</evidence>
<dbReference type="RefSeq" id="WP_185710781.1">
    <property type="nucleotide sequence ID" value="NZ_JAAXCZ010000026.1"/>
</dbReference>
<protein>
    <submittedName>
        <fullName evidence="2">TraK family protein</fullName>
    </submittedName>
</protein>
<keyword evidence="3" id="KW-1185">Reference proteome</keyword>
<feature type="region of interest" description="Disordered" evidence="1">
    <location>
        <begin position="101"/>
        <end position="126"/>
    </location>
</feature>
<dbReference type="Pfam" id="PF17273">
    <property type="entry name" value="DUF5338"/>
    <property type="match status" value="1"/>
</dbReference>
<gene>
    <name evidence="2" type="ORF">HF209_30710</name>
</gene>
<reference evidence="2 3" key="1">
    <citation type="submission" date="2020-04" db="EMBL/GenBank/DDBJ databases">
        <title>Pseudomonas crami sp. nov., a novel proteolytic bacterial species isolated from cream.</title>
        <authorList>
            <person name="Hofmann K."/>
            <person name="Woller A."/>
            <person name="Huptas C."/>
            <person name="Wenning M."/>
            <person name="Scherer S."/>
            <person name="Doll E.V."/>
        </authorList>
    </citation>
    <scope>NUCLEOTIDE SEQUENCE [LARGE SCALE GENOMIC DNA]</scope>
    <source>
        <strain evidence="2 3">WS 5096</strain>
    </source>
</reference>
<organism evidence="2 3">
    <name type="scientific">Pseudomonas cremoris</name>
    <dbReference type="NCBI Taxonomy" id="2724178"/>
    <lineage>
        <taxon>Bacteria</taxon>
        <taxon>Pseudomonadati</taxon>
        <taxon>Pseudomonadota</taxon>
        <taxon>Gammaproteobacteria</taxon>
        <taxon>Pseudomonadales</taxon>
        <taxon>Pseudomonadaceae</taxon>
        <taxon>Pseudomonas</taxon>
    </lineage>
</organism>
<dbReference type="EMBL" id="JAAXCZ010000026">
    <property type="protein sequence ID" value="MBC2385330.1"/>
    <property type="molecule type" value="Genomic_DNA"/>
</dbReference>
<evidence type="ECO:0000313" key="3">
    <source>
        <dbReference type="Proteomes" id="UP000534677"/>
    </source>
</evidence>
<dbReference type="Proteomes" id="UP000534677">
    <property type="component" value="Unassembled WGS sequence"/>
</dbReference>
<sequence length="126" mass="13775">MATLSERLAEKAKRNPNVKGQGRAAFIALKPDIKSALDEGWSAKEIWTLLREEEKISISYSVFLRYIRAYGLKEVSKSEEPIGQVPAGSEVVSPPVAAPAEVKPGEKFAGSSTFKLNSEPDKENLV</sequence>